<name>A0A081C0H8_VECG1</name>
<evidence type="ECO:0000313" key="2">
    <source>
        <dbReference type="Proteomes" id="UP000030661"/>
    </source>
</evidence>
<gene>
    <name evidence="1" type="ORF">U27_05056</name>
</gene>
<dbReference type="HOGENOM" id="CLU_2680185_0_0_0"/>
<evidence type="ECO:0000313" key="1">
    <source>
        <dbReference type="EMBL" id="GAK58083.1"/>
    </source>
</evidence>
<keyword evidence="2" id="KW-1185">Reference proteome</keyword>
<dbReference type="EMBL" id="DF820466">
    <property type="protein sequence ID" value="GAK58083.1"/>
    <property type="molecule type" value="Genomic_DNA"/>
</dbReference>
<proteinExistence type="predicted"/>
<accession>A0A081C0H8</accession>
<organism evidence="1">
    <name type="scientific">Vecturithrix granuli</name>
    <dbReference type="NCBI Taxonomy" id="1499967"/>
    <lineage>
        <taxon>Bacteria</taxon>
        <taxon>Candidatus Moduliflexota</taxon>
        <taxon>Candidatus Vecturitrichia</taxon>
        <taxon>Candidatus Vecturitrichales</taxon>
        <taxon>Candidatus Vecturitrichaceae</taxon>
        <taxon>Candidatus Vecturithrix</taxon>
    </lineage>
</organism>
<dbReference type="AlphaFoldDB" id="A0A081C0H8"/>
<sequence length="74" mass="8710">MNEQEIPERNRNIEVIKKHHRKNLAALPFDLKIAMLINMQKIAREMALAAGRPFKGTVWCEQPHRQPTKKHEVE</sequence>
<protein>
    <submittedName>
        <fullName evidence="1">Uncharacterized protein</fullName>
    </submittedName>
</protein>
<dbReference type="Proteomes" id="UP000030661">
    <property type="component" value="Unassembled WGS sequence"/>
</dbReference>
<reference evidence="1" key="1">
    <citation type="journal article" date="2015" name="PeerJ">
        <title>First genomic representation of candidate bacterial phylum KSB3 points to enhanced environmental sensing as a trigger of wastewater bulking.</title>
        <authorList>
            <person name="Sekiguchi Y."/>
            <person name="Ohashi A."/>
            <person name="Parks D.H."/>
            <person name="Yamauchi T."/>
            <person name="Tyson G.W."/>
            <person name="Hugenholtz P."/>
        </authorList>
    </citation>
    <scope>NUCLEOTIDE SEQUENCE [LARGE SCALE GENOMIC DNA]</scope>
</reference>